<keyword evidence="1 4" id="KW-0378">Hydrolase</keyword>
<dbReference type="AlphaFoldDB" id="A0A973A9L2"/>
<evidence type="ECO:0000313" key="4">
    <source>
        <dbReference type="EMBL" id="NQV64861.1"/>
    </source>
</evidence>
<evidence type="ECO:0000256" key="2">
    <source>
        <dbReference type="SAM" id="MobiDB-lite"/>
    </source>
</evidence>
<accession>A0A973A9L2</accession>
<evidence type="ECO:0000256" key="1">
    <source>
        <dbReference type="ARBA" id="ARBA00022801"/>
    </source>
</evidence>
<dbReference type="InterPro" id="IPR050300">
    <property type="entry name" value="GDXG_lipolytic_enzyme"/>
</dbReference>
<dbReference type="Proteomes" id="UP000754644">
    <property type="component" value="Unassembled WGS sequence"/>
</dbReference>
<name>A0A973A9L2_9GAMM</name>
<dbReference type="GO" id="GO:0006508">
    <property type="term" value="P:proteolysis"/>
    <property type="evidence" value="ECO:0007669"/>
    <property type="project" value="InterPro"/>
</dbReference>
<evidence type="ECO:0000259" key="3">
    <source>
        <dbReference type="Pfam" id="PF00326"/>
    </source>
</evidence>
<dbReference type="Gene3D" id="3.40.50.1820">
    <property type="entry name" value="alpha/beta hydrolase"/>
    <property type="match status" value="1"/>
</dbReference>
<protein>
    <submittedName>
        <fullName evidence="4">Alpha/beta hydrolase</fullName>
    </submittedName>
</protein>
<proteinExistence type="predicted"/>
<feature type="region of interest" description="Disordered" evidence="2">
    <location>
        <begin position="18"/>
        <end position="37"/>
    </location>
</feature>
<dbReference type="PANTHER" id="PTHR48081:SF6">
    <property type="entry name" value="PEPTIDASE S9 PROLYL OLIGOPEPTIDASE CATALYTIC DOMAIN-CONTAINING PROTEIN"/>
    <property type="match status" value="1"/>
</dbReference>
<dbReference type="InterPro" id="IPR001375">
    <property type="entry name" value="Peptidase_S9_cat"/>
</dbReference>
<organism evidence="4 5">
    <name type="scientific">SAR86 cluster bacterium</name>
    <dbReference type="NCBI Taxonomy" id="2030880"/>
    <lineage>
        <taxon>Bacteria</taxon>
        <taxon>Pseudomonadati</taxon>
        <taxon>Pseudomonadota</taxon>
        <taxon>Gammaproteobacteria</taxon>
        <taxon>SAR86 cluster</taxon>
    </lineage>
</organism>
<feature type="domain" description="Peptidase S9 prolyl oligopeptidase catalytic" evidence="3">
    <location>
        <begin position="111"/>
        <end position="244"/>
    </location>
</feature>
<comment type="caution">
    <text evidence="4">The sequence shown here is derived from an EMBL/GenBank/DDBJ whole genome shotgun (WGS) entry which is preliminary data.</text>
</comment>
<reference evidence="4" key="1">
    <citation type="submission" date="2020-05" db="EMBL/GenBank/DDBJ databases">
        <title>Sulfur intermediates as new biogeochemical hubs in an aquatic model microbial ecosystem.</title>
        <authorList>
            <person name="Vigneron A."/>
        </authorList>
    </citation>
    <scope>NUCLEOTIDE SEQUENCE</scope>
    <source>
        <strain evidence="4">Bin.250</strain>
    </source>
</reference>
<dbReference type="Pfam" id="PF00326">
    <property type="entry name" value="Peptidase_S9"/>
    <property type="match status" value="1"/>
</dbReference>
<dbReference type="GO" id="GO:0008236">
    <property type="term" value="F:serine-type peptidase activity"/>
    <property type="evidence" value="ECO:0007669"/>
    <property type="project" value="InterPro"/>
</dbReference>
<dbReference type="PANTHER" id="PTHR48081">
    <property type="entry name" value="AB HYDROLASE SUPERFAMILY PROTEIN C4A8.06C"/>
    <property type="match status" value="1"/>
</dbReference>
<dbReference type="SUPFAM" id="SSF53474">
    <property type="entry name" value="alpha/beta-Hydrolases"/>
    <property type="match status" value="1"/>
</dbReference>
<dbReference type="InterPro" id="IPR029058">
    <property type="entry name" value="AB_hydrolase_fold"/>
</dbReference>
<evidence type="ECO:0000313" key="5">
    <source>
        <dbReference type="Proteomes" id="UP000754644"/>
    </source>
</evidence>
<sequence>MPEAPNLETANRNGEEFLLWPAGAPGAEGRESTDMPSISVHLPEPAKAIGTGIVINPGGGYRTLASDHEGLQVARWLNRQGIAAFVLKYRIGPKYTTEISLLDGLRAMRLVRARAGEFNISPTRLGMLGFSAGGHLVTAVGTRYDLGLEKSMDPIERVSSRPDFLVPVYAVTSGAKRGRKADEYFATDELVNAKTPPSFLVHSHEDSIVPADQSILFYRALATHGVPAELHIFSFGDHGAGMGTGDPDFGQWPGQLMTWLRRSGFLTDKKRVAVHGRAILDGKALGLFWVTLIPQDTNAPIARIMANRSAEGRFEIDLDHGPTPGRHRAEIHHVSDQYPHVATGVYSMDDATCYSVAVEVVAGQSLELVASHLSDAVIR</sequence>
<dbReference type="EMBL" id="JABMOJ010000215">
    <property type="protein sequence ID" value="NQV64861.1"/>
    <property type="molecule type" value="Genomic_DNA"/>
</dbReference>
<gene>
    <name evidence="4" type="ORF">HQ497_05795</name>
</gene>